<proteinExistence type="predicted"/>
<protein>
    <submittedName>
        <fullName evidence="1">Uncharacterized protein</fullName>
    </submittedName>
</protein>
<keyword evidence="2" id="KW-1185">Reference proteome</keyword>
<organism evidence="1 2">
    <name type="scientific">Actinokineospora cianjurensis</name>
    <dbReference type="NCBI Taxonomy" id="585224"/>
    <lineage>
        <taxon>Bacteria</taxon>
        <taxon>Bacillati</taxon>
        <taxon>Actinomycetota</taxon>
        <taxon>Actinomycetes</taxon>
        <taxon>Pseudonocardiales</taxon>
        <taxon>Pseudonocardiaceae</taxon>
        <taxon>Actinokineospora</taxon>
    </lineage>
</organism>
<evidence type="ECO:0000313" key="1">
    <source>
        <dbReference type="EMBL" id="RLK55010.1"/>
    </source>
</evidence>
<evidence type="ECO:0000313" key="2">
    <source>
        <dbReference type="Proteomes" id="UP000282454"/>
    </source>
</evidence>
<accession>A0A421AYW0</accession>
<sequence>MVPPDSRAADAIARAVVEGTVPVVTAWPTDESAGHQAVGVWRDAENAVAVLATRTW</sequence>
<name>A0A421AYW0_9PSEU</name>
<dbReference type="AlphaFoldDB" id="A0A421AYW0"/>
<comment type="caution">
    <text evidence="1">The sequence shown here is derived from an EMBL/GenBank/DDBJ whole genome shotgun (WGS) entry which is preliminary data.</text>
</comment>
<dbReference type="RefSeq" id="WP_170224602.1">
    <property type="nucleotide sequence ID" value="NZ_RCDD01000005.1"/>
</dbReference>
<gene>
    <name evidence="1" type="ORF">CLV68_5402</name>
</gene>
<reference evidence="1 2" key="1">
    <citation type="submission" date="2018-10" db="EMBL/GenBank/DDBJ databases">
        <title>Genomic Encyclopedia of Archaeal and Bacterial Type Strains, Phase II (KMG-II): from individual species to whole genera.</title>
        <authorList>
            <person name="Goeker M."/>
        </authorList>
    </citation>
    <scope>NUCLEOTIDE SEQUENCE [LARGE SCALE GENOMIC DNA]</scope>
    <source>
        <strain evidence="1 2">DSM 45657</strain>
    </source>
</reference>
<dbReference type="Proteomes" id="UP000282454">
    <property type="component" value="Unassembled WGS sequence"/>
</dbReference>
<dbReference type="EMBL" id="RCDD01000005">
    <property type="protein sequence ID" value="RLK55010.1"/>
    <property type="molecule type" value="Genomic_DNA"/>
</dbReference>